<feature type="chain" id="PRO_5038640927" description="Lipoprotein" evidence="1">
    <location>
        <begin position="21"/>
        <end position="164"/>
    </location>
</feature>
<keyword evidence="1" id="KW-0732">Signal</keyword>
<accession>A0A3P8L146</accession>
<evidence type="ECO:0000256" key="1">
    <source>
        <dbReference type="SAM" id="SignalP"/>
    </source>
</evidence>
<dbReference type="PROSITE" id="PS51257">
    <property type="entry name" value="PROKAR_LIPOPROTEIN"/>
    <property type="match status" value="1"/>
</dbReference>
<organism evidence="3 4">
    <name type="scientific">Tsukamurella paurometabola</name>
    <name type="common">Corynebacterium paurometabolum</name>
    <dbReference type="NCBI Taxonomy" id="2061"/>
    <lineage>
        <taxon>Bacteria</taxon>
        <taxon>Bacillati</taxon>
        <taxon>Actinomycetota</taxon>
        <taxon>Actinomycetes</taxon>
        <taxon>Mycobacteriales</taxon>
        <taxon>Tsukamurellaceae</taxon>
        <taxon>Tsukamurella</taxon>
    </lineage>
</organism>
<evidence type="ECO:0008006" key="6">
    <source>
        <dbReference type="Google" id="ProtNLM"/>
    </source>
</evidence>
<dbReference type="EMBL" id="JAGXOE010000002">
    <property type="protein sequence ID" value="MBS4099853.1"/>
    <property type="molecule type" value="Genomic_DNA"/>
</dbReference>
<evidence type="ECO:0000313" key="5">
    <source>
        <dbReference type="Proteomes" id="UP000676853"/>
    </source>
</evidence>
<dbReference type="RefSeq" id="WP_126195490.1">
    <property type="nucleotide sequence ID" value="NZ_CP085954.1"/>
</dbReference>
<feature type="signal peptide" evidence="1">
    <location>
        <begin position="1"/>
        <end position="20"/>
    </location>
</feature>
<reference evidence="2 5" key="2">
    <citation type="submission" date="2021-04" db="EMBL/GenBank/DDBJ databases">
        <title>Whole genome sequence analysis of a thiophenic sulfur metabolizing bacteria.</title>
        <authorList>
            <person name="Akhtar N."/>
            <person name="Akram J."/>
            <person name="Aslam A."/>
        </authorList>
    </citation>
    <scope>NUCLEOTIDE SEQUENCE [LARGE SCALE GENOMIC DNA]</scope>
    <source>
        <strain evidence="2 5">3OW</strain>
    </source>
</reference>
<evidence type="ECO:0000313" key="3">
    <source>
        <dbReference type="EMBL" id="VDR38195.1"/>
    </source>
</evidence>
<dbReference type="Proteomes" id="UP000271626">
    <property type="component" value="Chromosome"/>
</dbReference>
<reference evidence="3 4" key="1">
    <citation type="submission" date="2018-12" db="EMBL/GenBank/DDBJ databases">
        <authorList>
            <consortium name="Pathogen Informatics"/>
        </authorList>
    </citation>
    <scope>NUCLEOTIDE SEQUENCE [LARGE SCALE GENOMIC DNA]</scope>
    <source>
        <strain evidence="3 4">NCTC10741</strain>
    </source>
</reference>
<dbReference type="AlphaFoldDB" id="A0A3P8L146"/>
<evidence type="ECO:0000313" key="2">
    <source>
        <dbReference type="EMBL" id="MBS4099853.1"/>
    </source>
</evidence>
<dbReference type="Proteomes" id="UP000676853">
    <property type="component" value="Unassembled WGS sequence"/>
</dbReference>
<dbReference type="OrthoDB" id="9914822at2"/>
<sequence>MRKRIVATILATAVALSTSACDPLAPPGPGEQVNVMDGDADRSAVLWRSASYAGLAFPAGARTVAAAVESRGFTVSHSYVHAVIGLAELDTFLRDSDLTMPGAPADSLTLRPWYGEGENGQLVLAGPAYRLSKGTRDGLNYGESLKVYLRTSAESVDVYYFLSR</sequence>
<name>A0A3P8L146_TSUPA</name>
<keyword evidence="5" id="KW-1185">Reference proteome</keyword>
<gene>
    <name evidence="2" type="ORF">KFZ73_01250</name>
    <name evidence="3" type="ORF">NCTC10741_01310</name>
</gene>
<protein>
    <recommendedName>
        <fullName evidence="6">Lipoprotein</fullName>
    </recommendedName>
</protein>
<evidence type="ECO:0000313" key="4">
    <source>
        <dbReference type="Proteomes" id="UP000271626"/>
    </source>
</evidence>
<dbReference type="EMBL" id="LR131273">
    <property type="protein sequence ID" value="VDR38195.1"/>
    <property type="molecule type" value="Genomic_DNA"/>
</dbReference>
<proteinExistence type="predicted"/>